<evidence type="ECO:0000256" key="7">
    <source>
        <dbReference type="ARBA" id="ARBA00022679"/>
    </source>
</evidence>
<evidence type="ECO:0000256" key="6">
    <source>
        <dbReference type="ARBA" id="ARBA00022553"/>
    </source>
</evidence>
<evidence type="ECO:0000259" key="21">
    <source>
        <dbReference type="PROSITE" id="PS50046"/>
    </source>
</evidence>
<comment type="subcellular location">
    <subcellularLocation>
        <location evidence="2">Cell membrane</location>
        <topology evidence="2">Multi-pass membrane protein</topology>
    </subcellularLocation>
</comment>
<dbReference type="CDD" id="cd04620">
    <property type="entry name" value="CBS_two-component_sensor_histidine_kinase_repeat1"/>
    <property type="match status" value="1"/>
</dbReference>
<dbReference type="GO" id="GO:0000155">
    <property type="term" value="F:phosphorelay sensor kinase activity"/>
    <property type="evidence" value="ECO:0007669"/>
    <property type="project" value="InterPro"/>
</dbReference>
<accession>A0A4V0XV24</accession>
<dbReference type="PROSITE" id="PS50046">
    <property type="entry name" value="PHYTOCHROME_2"/>
    <property type="match status" value="1"/>
</dbReference>
<keyword evidence="12" id="KW-1133">Transmembrane helix</keyword>
<feature type="compositionally biased region" description="Low complexity" evidence="20">
    <location>
        <begin position="1572"/>
        <end position="1593"/>
    </location>
</feature>
<evidence type="ECO:0000256" key="18">
    <source>
        <dbReference type="PROSITE-ProRule" id="PRU00703"/>
    </source>
</evidence>
<dbReference type="CDD" id="cd00156">
    <property type="entry name" value="REC"/>
    <property type="match status" value="1"/>
</dbReference>
<dbReference type="PROSITE" id="PS51371">
    <property type="entry name" value="CBS"/>
    <property type="match status" value="3"/>
</dbReference>
<dbReference type="PROSITE" id="PS50112">
    <property type="entry name" value="PAS"/>
    <property type="match status" value="1"/>
</dbReference>
<dbReference type="Gene3D" id="3.10.580.10">
    <property type="entry name" value="CBS-domain"/>
    <property type="match status" value="2"/>
</dbReference>
<feature type="domain" description="Histidine kinase" evidence="22">
    <location>
        <begin position="1002"/>
        <end position="1221"/>
    </location>
</feature>
<feature type="modified residue" description="Phosphohistidine" evidence="16">
    <location>
        <position position="1654"/>
    </location>
</feature>
<dbReference type="PANTHER" id="PTHR45339">
    <property type="entry name" value="HYBRID SIGNAL TRANSDUCTION HISTIDINE KINASE J"/>
    <property type="match status" value="1"/>
</dbReference>
<dbReference type="GO" id="GO:0006355">
    <property type="term" value="P:regulation of DNA-templated transcription"/>
    <property type="evidence" value="ECO:0007669"/>
    <property type="project" value="InterPro"/>
</dbReference>
<dbReference type="Gene3D" id="3.30.450.20">
    <property type="entry name" value="PAS domain"/>
    <property type="match status" value="2"/>
</dbReference>
<dbReference type="PROSITE" id="PS50894">
    <property type="entry name" value="HPT"/>
    <property type="match status" value="1"/>
</dbReference>
<sequence>MFIPSVYQAINRYPLTTTPETPVSEVILLMSRTHSSCIFVIEADDSVNQKPTIIGIFTEQDIIQLNSIGDPLRGFPISQIMIRSFLTVKESEVDDIFTLMGILEKHQIQQLPVVDDQGKLVGVISPKIILKLSLRDSEARKIARYLPSVSEEISTELSDNSDLVLPEYHPSCQQLLDHLFIPDHLIKLNQLAPIAAAKIVPTSGETTLRELTELMFNYGVDEIVITETSPSNSKLTGDQIYITQSQYKWVGVVTSHDIISMQALGLDLKTVKAITICNTPPLVLRSQVSLKTALNLMRKYYYQLPIILVDDHNNPVTLISPKNLLLQVLQPKSMHNTLLSWQHQFQEVLKATPSSPESLPLPSNHPVRKPLKSNLEGIYHWNLKTNKILYSSQWKAMLGYQDHEIKNTREEWLSRIHPQDLKLVKVALKDYFSKKNSEYIIEYRIRCKDGQYKSVRSQGQGFWSEQGEPLHLIGTQIDLASDHLEKTPSLNGNYPIDDPIQQLKSIVFKTDSQGNFIFLNPAWTQLTGLTIENSLGTSFVNYIYSQDRTKVSQWFECLMLGRPKTEQLDVRMLVFNLKEKEGGEKSSQPATRQVLISGQLILDKHKHILGVLGTLNDIAEQFKELNDLRERERLIHQFYEITVSNNTDFKTRISAILSLGCHRFGMDIGLLGKVFADRYEVISSYLADDFPFGFAKGDTLAIEQTFEWESLKTEDVVCLESIKQSPWKDHPAYQTRRLEAYIGIRVMVGGRVYGTLSFMSRNSRAPFQELDLEIMELMANYIGNEIARDHSQEILQQQNQHLLLLKEITHKVRSKLDTQEIFQTTATQIGRIFGVNRCSIYTYRSDPYAHLSCVAEYLESGYDSTLNFEISVSYNPYIKKLLAEDQAIASVDVFTEPLLESSTPICRRMGLKSMLAVRTSYQGDANGIMMLHQCDKMRQWIPEEIEFLEDVANQVGLTLAQAKLLEAEVKNRQQLAEQNKDLEEARLAAEVASRAKSEFLATMSHEIRTPMNAVIGMTGLLLDMNLTPEQLDFVETIRTSGDALLTIINDILDFSKIESGKLDLETNPFKLRDCLEESLDLLSGKAAEKGLEIAYLIEPSTPQIILGDVTRLRQVLVNLLSNAVKFTAQGEVVVSVKASEVTNLPINLNTAPTIAHKIYDIQFAVKDTGIGIPADRMDRLFKAFSQVDASTSRQYGGTGLGLAISQRLCEMMGGQMWVVSRSQSNSYTDNQSFISTITGNPPDDFVKEFELDAGSTFYFTIRVEAITKIEANELSGFLVGKRLLIVENHGINQTVLIRQAKSWGMIPISVKTGHEALNVLKNNPDFDLIILGMNLADVDGINLAKRIRDWERSRAEIFPEQKPINITFFNYVVNTDLAKQVEHSNINCAGFINKPLKQSQFYNTLLQILGESIESAIQEPGKSLGGSNTLSVTPSSNLKILLAEDHVVNQKVAIQMLQRLGYRADIAGNGLEVLDALNRQYYDVILMDVQMPLMDGLETTRRICEEYANRPNKPWIIAMTANAMQGDREMCLAAGMNDYITKPVRREELAKALSQCKPIQNGNGYKSLENLSDFGSNGHSNSSSESPANSNGNVPESSAIDQQVLESLREYDDEDDPFFNSLIQDYLADTPQKIAQIKTAINTQDIQGLKEASHTLKSSSAQLGALNFSGLCKELEYMGRAGMAAEDGTNLECFTSGKAATGLSKMETEWLRVKATLELELSKETLNIHN</sequence>
<dbReference type="SMART" id="SM00448">
    <property type="entry name" value="REC"/>
    <property type="match status" value="2"/>
</dbReference>
<dbReference type="InterPro" id="IPR035965">
    <property type="entry name" value="PAS-like_dom_sf"/>
</dbReference>
<keyword evidence="5" id="KW-1003">Cell membrane</keyword>
<feature type="region of interest" description="Disordered" evidence="20">
    <location>
        <begin position="1567"/>
        <end position="1596"/>
    </location>
</feature>
<evidence type="ECO:0000256" key="12">
    <source>
        <dbReference type="ARBA" id="ARBA00022989"/>
    </source>
</evidence>
<gene>
    <name evidence="27" type="ORF">PA905_42800</name>
</gene>
<keyword evidence="13" id="KW-0902">Two-component regulatory system</keyword>
<dbReference type="InterPro" id="IPR016132">
    <property type="entry name" value="Phyto_chromo_attachment"/>
</dbReference>
<dbReference type="Pfam" id="PF13185">
    <property type="entry name" value="GAF_2"/>
    <property type="match status" value="1"/>
</dbReference>
<dbReference type="Gene3D" id="3.40.50.2300">
    <property type="match status" value="2"/>
</dbReference>
<feature type="coiled-coil region" evidence="19">
    <location>
        <begin position="965"/>
        <end position="995"/>
    </location>
</feature>
<dbReference type="Pfam" id="PF00989">
    <property type="entry name" value="PAS"/>
    <property type="match status" value="1"/>
</dbReference>
<dbReference type="FunFam" id="3.30.565.10:FF:000010">
    <property type="entry name" value="Sensor histidine kinase RcsC"/>
    <property type="match status" value="1"/>
</dbReference>
<dbReference type="InterPro" id="IPR003018">
    <property type="entry name" value="GAF"/>
</dbReference>
<feature type="domain" description="HPt" evidence="25">
    <location>
        <begin position="1615"/>
        <end position="1720"/>
    </location>
</feature>
<organism evidence="27 28">
    <name type="scientific">Planktothrix agardhii CCAP 1459/11A</name>
    <dbReference type="NCBI Taxonomy" id="282420"/>
    <lineage>
        <taxon>Bacteria</taxon>
        <taxon>Bacillati</taxon>
        <taxon>Cyanobacteriota</taxon>
        <taxon>Cyanophyceae</taxon>
        <taxon>Oscillatoriophycideae</taxon>
        <taxon>Oscillatoriales</taxon>
        <taxon>Microcoleaceae</taxon>
        <taxon>Planktothrix</taxon>
    </lineage>
</organism>
<proteinExistence type="inferred from homology"/>
<feature type="domain" description="PAS" evidence="24">
    <location>
        <begin position="500"/>
        <end position="562"/>
    </location>
</feature>
<keyword evidence="8" id="KW-0812">Transmembrane</keyword>
<comment type="similarity">
    <text evidence="3">In the N-terminal section; belongs to the phytochrome family.</text>
</comment>
<dbReference type="InterPro" id="IPR005467">
    <property type="entry name" value="His_kinase_dom"/>
</dbReference>
<dbReference type="CDD" id="cd00082">
    <property type="entry name" value="HisKA"/>
    <property type="match status" value="1"/>
</dbReference>
<evidence type="ECO:0000259" key="26">
    <source>
        <dbReference type="PROSITE" id="PS51371"/>
    </source>
</evidence>
<evidence type="ECO:0000256" key="2">
    <source>
        <dbReference type="ARBA" id="ARBA00004651"/>
    </source>
</evidence>
<dbReference type="Gene3D" id="1.20.120.160">
    <property type="entry name" value="HPT domain"/>
    <property type="match status" value="1"/>
</dbReference>
<dbReference type="PANTHER" id="PTHR45339:SF1">
    <property type="entry name" value="HYBRID SIGNAL TRANSDUCTION HISTIDINE KINASE J"/>
    <property type="match status" value="1"/>
</dbReference>
<name>A0A4V0XV24_PLAAG</name>
<keyword evidence="18" id="KW-0129">CBS domain</keyword>
<evidence type="ECO:0000313" key="28">
    <source>
        <dbReference type="Proteomes" id="UP000299794"/>
    </source>
</evidence>
<evidence type="ECO:0000259" key="22">
    <source>
        <dbReference type="PROSITE" id="PS50109"/>
    </source>
</evidence>
<dbReference type="CDD" id="cd16922">
    <property type="entry name" value="HATPase_EvgS-ArcB-TorS-like"/>
    <property type="match status" value="1"/>
</dbReference>
<evidence type="ECO:0000256" key="8">
    <source>
        <dbReference type="ARBA" id="ARBA00022692"/>
    </source>
</evidence>
<evidence type="ECO:0000256" key="14">
    <source>
        <dbReference type="ARBA" id="ARBA00023136"/>
    </source>
</evidence>
<evidence type="ECO:0000259" key="25">
    <source>
        <dbReference type="PROSITE" id="PS50894"/>
    </source>
</evidence>
<dbReference type="InterPro" id="IPR000644">
    <property type="entry name" value="CBS_dom"/>
</dbReference>
<feature type="domain" description="CBS" evidence="26">
    <location>
        <begin position="277"/>
        <end position="334"/>
    </location>
</feature>
<evidence type="ECO:0000256" key="19">
    <source>
        <dbReference type="SAM" id="Coils"/>
    </source>
</evidence>
<dbReference type="InterPro" id="IPR004358">
    <property type="entry name" value="Sig_transdc_His_kin-like_C"/>
</dbReference>
<evidence type="ECO:0000256" key="16">
    <source>
        <dbReference type="PROSITE-ProRule" id="PRU00110"/>
    </source>
</evidence>
<evidence type="ECO:0000256" key="9">
    <source>
        <dbReference type="ARBA" id="ARBA00022741"/>
    </source>
</evidence>
<dbReference type="InterPro" id="IPR046342">
    <property type="entry name" value="CBS_dom_sf"/>
</dbReference>
<dbReference type="SUPFAM" id="SSF47226">
    <property type="entry name" value="Histidine-containing phosphotransfer domain, HPT domain"/>
    <property type="match status" value="1"/>
</dbReference>
<dbReference type="Pfam" id="PF02518">
    <property type="entry name" value="HATPase_c"/>
    <property type="match status" value="1"/>
</dbReference>
<dbReference type="SMART" id="SM00091">
    <property type="entry name" value="PAS"/>
    <property type="match status" value="2"/>
</dbReference>
<dbReference type="PROSITE" id="PS50110">
    <property type="entry name" value="RESPONSE_REGULATORY"/>
    <property type="match status" value="2"/>
</dbReference>
<dbReference type="Pfam" id="PF01627">
    <property type="entry name" value="Hpt"/>
    <property type="match status" value="1"/>
</dbReference>
<dbReference type="SMART" id="SM00065">
    <property type="entry name" value="GAF"/>
    <property type="match status" value="2"/>
</dbReference>
<dbReference type="Pfam" id="PF00512">
    <property type="entry name" value="HisKA"/>
    <property type="match status" value="1"/>
</dbReference>
<evidence type="ECO:0000256" key="1">
    <source>
        <dbReference type="ARBA" id="ARBA00000085"/>
    </source>
</evidence>
<dbReference type="Gene3D" id="3.30.450.40">
    <property type="match status" value="2"/>
</dbReference>
<dbReference type="SUPFAM" id="SSF55874">
    <property type="entry name" value="ATPase domain of HSP90 chaperone/DNA topoisomerase II/histidine kinase"/>
    <property type="match status" value="1"/>
</dbReference>
<dbReference type="GO" id="GO:0005886">
    <property type="term" value="C:plasma membrane"/>
    <property type="evidence" value="ECO:0007669"/>
    <property type="project" value="UniProtKB-SubCell"/>
</dbReference>
<dbReference type="InterPro" id="IPR036641">
    <property type="entry name" value="HPT_dom_sf"/>
</dbReference>
<dbReference type="SUPFAM" id="SSF55781">
    <property type="entry name" value="GAF domain-like"/>
    <property type="match status" value="2"/>
</dbReference>
<dbReference type="SMART" id="SM00387">
    <property type="entry name" value="HATPase_c"/>
    <property type="match status" value="1"/>
</dbReference>
<dbReference type="InterPro" id="IPR003661">
    <property type="entry name" value="HisK_dim/P_dom"/>
</dbReference>
<keyword evidence="9" id="KW-0547">Nucleotide-binding</keyword>
<dbReference type="CDD" id="cd17546">
    <property type="entry name" value="REC_hyHK_CKI1_RcsC-like"/>
    <property type="match status" value="1"/>
</dbReference>
<dbReference type="SUPFAM" id="SSF55785">
    <property type="entry name" value="PYP-like sensor domain (PAS domain)"/>
    <property type="match status" value="2"/>
</dbReference>
<dbReference type="PROSITE" id="PS50109">
    <property type="entry name" value="HIS_KIN"/>
    <property type="match status" value="1"/>
</dbReference>
<evidence type="ECO:0000256" key="5">
    <source>
        <dbReference type="ARBA" id="ARBA00022475"/>
    </source>
</evidence>
<keyword evidence="14" id="KW-0472">Membrane</keyword>
<dbReference type="InterPro" id="IPR008207">
    <property type="entry name" value="Sig_transdc_His_kin_Hpt_dom"/>
</dbReference>
<dbReference type="InterPro" id="IPR036097">
    <property type="entry name" value="HisK_dim/P_sf"/>
</dbReference>
<keyword evidence="6 17" id="KW-0597">Phosphoprotein</keyword>
<dbReference type="InterPro" id="IPR003594">
    <property type="entry name" value="HATPase_dom"/>
</dbReference>
<reference evidence="28" key="1">
    <citation type="submission" date="2019-02" db="EMBL/GenBank/DDBJ databases">
        <title>Draft genome sequence of Planktothrix agardhii NIES-905.</title>
        <authorList>
            <person name="Yamaguchi H."/>
            <person name="Suzuki S."/>
            <person name="Kawachi M."/>
        </authorList>
    </citation>
    <scope>NUCLEOTIDE SEQUENCE [LARGE SCALE GENOMIC DNA]</scope>
    <source>
        <strain evidence="28">CCAP 1459/11A</strain>
    </source>
</reference>
<comment type="caution">
    <text evidence="27">The sequence shown here is derived from an EMBL/GenBank/DDBJ whole genome shotgun (WGS) entry which is preliminary data.</text>
</comment>
<dbReference type="SMART" id="SM00388">
    <property type="entry name" value="HisKA"/>
    <property type="match status" value="1"/>
</dbReference>
<feature type="domain" description="CBS" evidence="26">
    <location>
        <begin position="81"/>
        <end position="142"/>
    </location>
</feature>
<keyword evidence="10 27" id="KW-0418">Kinase</keyword>
<dbReference type="InterPro" id="IPR013767">
    <property type="entry name" value="PAS_fold"/>
</dbReference>
<dbReference type="Proteomes" id="UP000299794">
    <property type="component" value="Unassembled WGS sequence"/>
</dbReference>
<dbReference type="InterPro" id="IPR029016">
    <property type="entry name" value="GAF-like_dom_sf"/>
</dbReference>
<dbReference type="SUPFAM" id="SSF54631">
    <property type="entry name" value="CBS-domain pair"/>
    <property type="match status" value="2"/>
</dbReference>
<dbReference type="RefSeq" id="WP_141295914.1">
    <property type="nucleotide sequence ID" value="NZ_BJCD01000068.1"/>
</dbReference>
<evidence type="ECO:0000259" key="23">
    <source>
        <dbReference type="PROSITE" id="PS50110"/>
    </source>
</evidence>
<evidence type="ECO:0000256" key="17">
    <source>
        <dbReference type="PROSITE-ProRule" id="PRU00169"/>
    </source>
</evidence>
<dbReference type="NCBIfam" id="TIGR00229">
    <property type="entry name" value="sensory_box"/>
    <property type="match status" value="1"/>
</dbReference>
<dbReference type="Pfam" id="PF08447">
    <property type="entry name" value="PAS_3"/>
    <property type="match status" value="1"/>
</dbReference>
<dbReference type="InterPro" id="IPR013655">
    <property type="entry name" value="PAS_fold_3"/>
</dbReference>
<evidence type="ECO:0000256" key="10">
    <source>
        <dbReference type="ARBA" id="ARBA00022777"/>
    </source>
</evidence>
<evidence type="ECO:0000256" key="20">
    <source>
        <dbReference type="SAM" id="MobiDB-lite"/>
    </source>
</evidence>
<feature type="domain" description="Response regulatory" evidence="23">
    <location>
        <begin position="1439"/>
        <end position="1557"/>
    </location>
</feature>
<dbReference type="Gene3D" id="1.10.287.130">
    <property type="match status" value="1"/>
</dbReference>
<keyword evidence="19" id="KW-0175">Coiled coil</keyword>
<evidence type="ECO:0000313" key="27">
    <source>
        <dbReference type="EMBL" id="GDZ95849.1"/>
    </source>
</evidence>
<dbReference type="CDD" id="cd00130">
    <property type="entry name" value="PAS"/>
    <property type="match status" value="2"/>
</dbReference>
<feature type="modified residue" description="4-aspartylphosphate" evidence="17">
    <location>
        <position position="1488"/>
    </location>
</feature>
<evidence type="ECO:0000256" key="11">
    <source>
        <dbReference type="ARBA" id="ARBA00022840"/>
    </source>
</evidence>
<dbReference type="Gene3D" id="3.30.565.10">
    <property type="entry name" value="Histidine kinase-like ATPase, C-terminal domain"/>
    <property type="match status" value="1"/>
</dbReference>
<keyword evidence="7" id="KW-0808">Transferase</keyword>
<feature type="domain" description="Phytochrome chromophore attachment site" evidence="21">
    <location>
        <begin position="817"/>
        <end position="954"/>
    </location>
</feature>
<evidence type="ECO:0000259" key="24">
    <source>
        <dbReference type="PROSITE" id="PS50112"/>
    </source>
</evidence>
<dbReference type="SMART" id="SM00086">
    <property type="entry name" value="PAC"/>
    <property type="match status" value="2"/>
</dbReference>
<dbReference type="InterPro" id="IPR036890">
    <property type="entry name" value="HATPase_C_sf"/>
</dbReference>
<feature type="domain" description="Response regulatory" evidence="23">
    <location>
        <begin position="1282"/>
        <end position="1409"/>
    </location>
</feature>
<dbReference type="Pfam" id="PF01590">
    <property type="entry name" value="GAF"/>
    <property type="match status" value="1"/>
</dbReference>
<keyword evidence="11" id="KW-0067">ATP-binding</keyword>
<comment type="catalytic activity">
    <reaction evidence="1">
        <text>ATP + protein L-histidine = ADP + protein N-phospho-L-histidine.</text>
        <dbReference type="EC" id="2.7.13.3"/>
    </reaction>
</comment>
<dbReference type="SUPFAM" id="SSF52172">
    <property type="entry name" value="CheY-like"/>
    <property type="match status" value="2"/>
</dbReference>
<dbReference type="EC" id="2.7.13.3" evidence="4"/>
<comment type="caution">
    <text evidence="17">Lacks conserved residue(s) required for the propagation of feature annotation.</text>
</comment>
<evidence type="ECO:0000256" key="15">
    <source>
        <dbReference type="ARBA" id="ARBA00074306"/>
    </source>
</evidence>
<feature type="domain" description="CBS" evidence="26">
    <location>
        <begin position="10"/>
        <end position="72"/>
    </location>
</feature>
<dbReference type="GO" id="GO:0005524">
    <property type="term" value="F:ATP binding"/>
    <property type="evidence" value="ECO:0007669"/>
    <property type="project" value="UniProtKB-KW"/>
</dbReference>
<evidence type="ECO:0000256" key="4">
    <source>
        <dbReference type="ARBA" id="ARBA00012438"/>
    </source>
</evidence>
<dbReference type="PRINTS" id="PR00344">
    <property type="entry name" value="BCTRLSENSOR"/>
</dbReference>
<dbReference type="InterPro" id="IPR001610">
    <property type="entry name" value="PAC"/>
</dbReference>
<dbReference type="EMBL" id="BJCD01000068">
    <property type="protein sequence ID" value="GDZ95849.1"/>
    <property type="molecule type" value="Genomic_DNA"/>
</dbReference>
<dbReference type="InterPro" id="IPR001789">
    <property type="entry name" value="Sig_transdc_resp-reg_receiver"/>
</dbReference>
<dbReference type="InterPro" id="IPR011006">
    <property type="entry name" value="CheY-like_superfamily"/>
</dbReference>
<dbReference type="SUPFAM" id="SSF47384">
    <property type="entry name" value="Homodimeric domain of signal transducing histidine kinase"/>
    <property type="match status" value="1"/>
</dbReference>
<evidence type="ECO:0000256" key="13">
    <source>
        <dbReference type="ARBA" id="ARBA00023012"/>
    </source>
</evidence>
<dbReference type="Pfam" id="PF00072">
    <property type="entry name" value="Response_reg"/>
    <property type="match status" value="2"/>
</dbReference>
<dbReference type="Pfam" id="PF00571">
    <property type="entry name" value="CBS"/>
    <property type="match status" value="2"/>
</dbReference>
<dbReference type="SMART" id="SM00116">
    <property type="entry name" value="CBS"/>
    <property type="match status" value="4"/>
</dbReference>
<protein>
    <recommendedName>
        <fullName evidence="15">Circadian input-output histidine kinase CikA</fullName>
        <ecNumber evidence="4">2.7.13.3</ecNumber>
    </recommendedName>
</protein>
<dbReference type="FunFam" id="1.10.287.130:FF:000003">
    <property type="entry name" value="Histidine kinase"/>
    <property type="match status" value="1"/>
</dbReference>
<evidence type="ECO:0000256" key="3">
    <source>
        <dbReference type="ARBA" id="ARBA00006402"/>
    </source>
</evidence>
<dbReference type="InterPro" id="IPR000014">
    <property type="entry name" value="PAS"/>
</dbReference>